<reference evidence="2 3" key="1">
    <citation type="submission" date="2017-07" db="EMBL/GenBank/DDBJ databases">
        <title>Genome sequencing and assembly of Paenibacillus rigui.</title>
        <authorList>
            <person name="Mayilraj S."/>
        </authorList>
    </citation>
    <scope>NUCLEOTIDE SEQUENCE [LARGE SCALE GENOMIC DNA]</scope>
    <source>
        <strain evidence="2 3">JCM 16352</strain>
    </source>
</reference>
<dbReference type="GO" id="GO:0046983">
    <property type="term" value="F:protein dimerization activity"/>
    <property type="evidence" value="ECO:0007669"/>
    <property type="project" value="InterPro"/>
</dbReference>
<dbReference type="Proteomes" id="UP000215509">
    <property type="component" value="Unassembled WGS sequence"/>
</dbReference>
<dbReference type="InterPro" id="IPR010981">
    <property type="entry name" value="SinR/SinI_dimer_dom"/>
</dbReference>
<gene>
    <name evidence="2" type="ORF">CF651_16705</name>
</gene>
<accession>A0A229UP53</accession>
<protein>
    <recommendedName>
        <fullName evidence="1">Sin domain-containing protein</fullName>
    </recommendedName>
</protein>
<sequence>MSIVVNQMNIEELDVEWTQLIMTARSMGLSTDDIRTFLQNPSALINYEYANEIESNRH</sequence>
<evidence type="ECO:0000313" key="3">
    <source>
        <dbReference type="Proteomes" id="UP000215509"/>
    </source>
</evidence>
<dbReference type="GO" id="GO:0006355">
    <property type="term" value="P:regulation of DNA-templated transcription"/>
    <property type="evidence" value="ECO:0007669"/>
    <property type="project" value="InterPro"/>
</dbReference>
<dbReference type="SUPFAM" id="SSF47406">
    <property type="entry name" value="SinR repressor dimerisation domain-like"/>
    <property type="match status" value="1"/>
</dbReference>
<dbReference type="Pfam" id="PF08671">
    <property type="entry name" value="SinI"/>
    <property type="match status" value="1"/>
</dbReference>
<comment type="caution">
    <text evidence="2">The sequence shown here is derived from an EMBL/GenBank/DDBJ whole genome shotgun (WGS) entry which is preliminary data.</text>
</comment>
<keyword evidence="3" id="KW-1185">Reference proteome</keyword>
<dbReference type="InterPro" id="IPR036281">
    <property type="entry name" value="SinR/SinI_dimer_dom_sf"/>
</dbReference>
<feature type="domain" description="Sin" evidence="1">
    <location>
        <begin position="4"/>
        <end position="42"/>
    </location>
</feature>
<evidence type="ECO:0000313" key="2">
    <source>
        <dbReference type="EMBL" id="OXM85236.1"/>
    </source>
</evidence>
<organism evidence="2 3">
    <name type="scientific">Paenibacillus rigui</name>
    <dbReference type="NCBI Taxonomy" id="554312"/>
    <lineage>
        <taxon>Bacteria</taxon>
        <taxon>Bacillati</taxon>
        <taxon>Bacillota</taxon>
        <taxon>Bacilli</taxon>
        <taxon>Bacillales</taxon>
        <taxon>Paenibacillaceae</taxon>
        <taxon>Paenibacillus</taxon>
    </lineage>
</organism>
<dbReference type="PROSITE" id="PS51500">
    <property type="entry name" value="SIN"/>
    <property type="match status" value="1"/>
</dbReference>
<name>A0A229UP53_9BACL</name>
<dbReference type="RefSeq" id="WP_094016000.1">
    <property type="nucleotide sequence ID" value="NZ_NMQW01000023.1"/>
</dbReference>
<proteinExistence type="predicted"/>
<evidence type="ECO:0000259" key="1">
    <source>
        <dbReference type="PROSITE" id="PS51500"/>
    </source>
</evidence>
<dbReference type="AlphaFoldDB" id="A0A229UP53"/>
<dbReference type="EMBL" id="NMQW01000023">
    <property type="protein sequence ID" value="OXM85236.1"/>
    <property type="molecule type" value="Genomic_DNA"/>
</dbReference>